<evidence type="ECO:0000313" key="2">
    <source>
        <dbReference type="Proteomes" id="UP000075243"/>
    </source>
</evidence>
<evidence type="ECO:0008006" key="3">
    <source>
        <dbReference type="Google" id="ProtNLM"/>
    </source>
</evidence>
<dbReference type="Gramene" id="C.cajan_06018.t">
    <property type="protein sequence ID" value="C.cajan_06018.t.cds1"/>
    <property type="gene ID" value="C.cajan_06018"/>
</dbReference>
<feature type="non-terminal residue" evidence="1">
    <location>
        <position position="1"/>
    </location>
</feature>
<evidence type="ECO:0000313" key="1">
    <source>
        <dbReference type="EMBL" id="KYP73542.1"/>
    </source>
</evidence>
<sequence length="54" mass="6296">WRSVRQSIINRSTMELEFVALELTSTKVEWLRNFLANIHLGMKPTPLVSIHCDN</sequence>
<dbReference type="EMBL" id="CM003604">
    <property type="protein sequence ID" value="KYP73542.1"/>
    <property type="molecule type" value="Genomic_DNA"/>
</dbReference>
<keyword evidence="2" id="KW-1185">Reference proteome</keyword>
<reference evidence="1 2" key="1">
    <citation type="journal article" date="2012" name="Nat. Biotechnol.">
        <title>Draft genome sequence of pigeonpea (Cajanus cajan), an orphan legume crop of resource-poor farmers.</title>
        <authorList>
            <person name="Varshney R.K."/>
            <person name="Chen W."/>
            <person name="Li Y."/>
            <person name="Bharti A.K."/>
            <person name="Saxena R.K."/>
            <person name="Schlueter J.A."/>
            <person name="Donoghue M.T."/>
            <person name="Azam S."/>
            <person name="Fan G."/>
            <person name="Whaley A.M."/>
            <person name="Farmer A.D."/>
            <person name="Sheridan J."/>
            <person name="Iwata A."/>
            <person name="Tuteja R."/>
            <person name="Penmetsa R.V."/>
            <person name="Wu W."/>
            <person name="Upadhyaya H.D."/>
            <person name="Yang S.P."/>
            <person name="Shah T."/>
            <person name="Saxena K.B."/>
            <person name="Michael T."/>
            <person name="McCombie W.R."/>
            <person name="Yang B."/>
            <person name="Zhang G."/>
            <person name="Yang H."/>
            <person name="Wang J."/>
            <person name="Spillane C."/>
            <person name="Cook D.R."/>
            <person name="May G.D."/>
            <person name="Xu X."/>
            <person name="Jackson S.A."/>
        </authorList>
    </citation>
    <scope>NUCLEOTIDE SEQUENCE [LARGE SCALE GENOMIC DNA]</scope>
    <source>
        <strain evidence="2">cv. Asha</strain>
    </source>
</reference>
<organism evidence="1 2">
    <name type="scientific">Cajanus cajan</name>
    <name type="common">Pigeon pea</name>
    <name type="synonym">Cajanus indicus</name>
    <dbReference type="NCBI Taxonomy" id="3821"/>
    <lineage>
        <taxon>Eukaryota</taxon>
        <taxon>Viridiplantae</taxon>
        <taxon>Streptophyta</taxon>
        <taxon>Embryophyta</taxon>
        <taxon>Tracheophyta</taxon>
        <taxon>Spermatophyta</taxon>
        <taxon>Magnoliopsida</taxon>
        <taxon>eudicotyledons</taxon>
        <taxon>Gunneridae</taxon>
        <taxon>Pentapetalae</taxon>
        <taxon>rosids</taxon>
        <taxon>fabids</taxon>
        <taxon>Fabales</taxon>
        <taxon>Fabaceae</taxon>
        <taxon>Papilionoideae</taxon>
        <taxon>50 kb inversion clade</taxon>
        <taxon>NPAAA clade</taxon>
        <taxon>indigoferoid/millettioid clade</taxon>
        <taxon>Phaseoleae</taxon>
        <taxon>Cajanus</taxon>
    </lineage>
</organism>
<name>A0A151U2I0_CAJCA</name>
<gene>
    <name evidence="1" type="ORF">KK1_006169</name>
</gene>
<dbReference type="Proteomes" id="UP000075243">
    <property type="component" value="Chromosome 2"/>
</dbReference>
<accession>A0A151U2I0</accession>
<proteinExistence type="predicted"/>
<protein>
    <recommendedName>
        <fullName evidence="3">Retrovirus-related Pol polyprotein from transposon TNT 1-94</fullName>
    </recommendedName>
</protein>
<dbReference type="AlphaFoldDB" id="A0A151U2I0"/>